<evidence type="ECO:0000256" key="6">
    <source>
        <dbReference type="ARBA" id="ARBA00022840"/>
    </source>
</evidence>
<evidence type="ECO:0000256" key="2">
    <source>
        <dbReference type="ARBA" id="ARBA00005417"/>
    </source>
</evidence>
<dbReference type="SUPFAM" id="SSF52540">
    <property type="entry name" value="P-loop containing nucleoside triphosphate hydrolases"/>
    <property type="match status" value="1"/>
</dbReference>
<keyword evidence="3" id="KW-0813">Transport</keyword>
<dbReference type="InterPro" id="IPR003593">
    <property type="entry name" value="AAA+_ATPase"/>
</dbReference>
<dbReference type="Pfam" id="PF00005">
    <property type="entry name" value="ABC_tran"/>
    <property type="match status" value="1"/>
</dbReference>
<evidence type="ECO:0000259" key="8">
    <source>
        <dbReference type="PROSITE" id="PS50893"/>
    </source>
</evidence>
<dbReference type="InterPro" id="IPR027417">
    <property type="entry name" value="P-loop_NTPase"/>
</dbReference>
<dbReference type="GO" id="GO:0005524">
    <property type="term" value="F:ATP binding"/>
    <property type="evidence" value="ECO:0007669"/>
    <property type="project" value="UniProtKB-KW"/>
</dbReference>
<evidence type="ECO:0000256" key="5">
    <source>
        <dbReference type="ARBA" id="ARBA00022741"/>
    </source>
</evidence>
<dbReference type="CDD" id="cd03257">
    <property type="entry name" value="ABC_NikE_OppD_transporters"/>
    <property type="match status" value="1"/>
</dbReference>
<dbReference type="RefSeq" id="WP_343973707.1">
    <property type="nucleotide sequence ID" value="NZ_BAAAJG010000004.1"/>
</dbReference>
<evidence type="ECO:0000256" key="4">
    <source>
        <dbReference type="ARBA" id="ARBA00022475"/>
    </source>
</evidence>
<keyword evidence="6 9" id="KW-0067">ATP-binding</keyword>
<name>A0ABW4FKT8_9PSEU</name>
<organism evidence="9 10">
    <name type="scientific">Pseudonocardia aurantiaca</name>
    <dbReference type="NCBI Taxonomy" id="75290"/>
    <lineage>
        <taxon>Bacteria</taxon>
        <taxon>Bacillati</taxon>
        <taxon>Actinomycetota</taxon>
        <taxon>Actinomycetes</taxon>
        <taxon>Pseudonocardiales</taxon>
        <taxon>Pseudonocardiaceae</taxon>
        <taxon>Pseudonocardia</taxon>
    </lineage>
</organism>
<dbReference type="InterPro" id="IPR003439">
    <property type="entry name" value="ABC_transporter-like_ATP-bd"/>
</dbReference>
<dbReference type="NCBIfam" id="TIGR01727">
    <property type="entry name" value="oligo_HPY"/>
    <property type="match status" value="1"/>
</dbReference>
<gene>
    <name evidence="9" type="ORF">ACFSCY_17390</name>
</gene>
<keyword evidence="7" id="KW-0472">Membrane</keyword>
<keyword evidence="10" id="KW-1185">Reference proteome</keyword>
<feature type="domain" description="ABC transporter" evidence="8">
    <location>
        <begin position="20"/>
        <end position="268"/>
    </location>
</feature>
<accession>A0ABW4FKT8</accession>
<sequence length="342" mass="37412">MTSGPETVRTAPSTVDGPVLEVRDLAVSAGRRRPVEIVHGIDLALRRGETVGVVGESGSGKSVTMLALMRLLGDPLRITRGQVRFNGRDLATMSEPEMRSLRGREIAMVYQDPMTSLNPFMRVGDQVIEALRVHGTETDAATARCLELFARVGIPDPARTSRSYPHEFSGGMRQRVVIAMALALRPTLLIADEPTTALDVTIQQQILSLVAELQREMGMTTIWVTHDLGVVARLVERVVVMYAGHVVEDAPVRQIFAAPQHPYTARLLASLPNPADDARPPLAQIPGRPPLPTEHVQGCAFRPRCAQARDACLETPPLRERGAGRAACWVPVEDWTPIREAR</sequence>
<dbReference type="Gene3D" id="3.40.50.300">
    <property type="entry name" value="P-loop containing nucleotide triphosphate hydrolases"/>
    <property type="match status" value="1"/>
</dbReference>
<reference evidence="10" key="1">
    <citation type="journal article" date="2019" name="Int. J. Syst. Evol. Microbiol.">
        <title>The Global Catalogue of Microorganisms (GCM) 10K type strain sequencing project: providing services to taxonomists for standard genome sequencing and annotation.</title>
        <authorList>
            <consortium name="The Broad Institute Genomics Platform"/>
            <consortium name="The Broad Institute Genome Sequencing Center for Infectious Disease"/>
            <person name="Wu L."/>
            <person name="Ma J."/>
        </authorList>
    </citation>
    <scope>NUCLEOTIDE SEQUENCE [LARGE SCALE GENOMIC DNA]</scope>
    <source>
        <strain evidence="10">JCM 12165</strain>
    </source>
</reference>
<dbReference type="InterPro" id="IPR013563">
    <property type="entry name" value="Oligopep_ABC_C"/>
</dbReference>
<dbReference type="SMART" id="SM00382">
    <property type="entry name" value="AAA"/>
    <property type="match status" value="1"/>
</dbReference>
<evidence type="ECO:0000256" key="7">
    <source>
        <dbReference type="ARBA" id="ARBA00023136"/>
    </source>
</evidence>
<comment type="similarity">
    <text evidence="2">Belongs to the ABC transporter superfamily.</text>
</comment>
<evidence type="ECO:0000256" key="1">
    <source>
        <dbReference type="ARBA" id="ARBA00004202"/>
    </source>
</evidence>
<dbReference type="Pfam" id="PF08352">
    <property type="entry name" value="oligo_HPY"/>
    <property type="match status" value="1"/>
</dbReference>
<dbReference type="PROSITE" id="PS50893">
    <property type="entry name" value="ABC_TRANSPORTER_2"/>
    <property type="match status" value="1"/>
</dbReference>
<evidence type="ECO:0000313" key="9">
    <source>
        <dbReference type="EMBL" id="MFD1531213.1"/>
    </source>
</evidence>
<proteinExistence type="inferred from homology"/>
<dbReference type="InterPro" id="IPR017871">
    <property type="entry name" value="ABC_transporter-like_CS"/>
</dbReference>
<keyword evidence="5" id="KW-0547">Nucleotide-binding</keyword>
<dbReference type="InterPro" id="IPR050388">
    <property type="entry name" value="ABC_Ni/Peptide_Import"/>
</dbReference>
<dbReference type="PANTHER" id="PTHR43297">
    <property type="entry name" value="OLIGOPEPTIDE TRANSPORT ATP-BINDING PROTEIN APPD"/>
    <property type="match status" value="1"/>
</dbReference>
<dbReference type="Proteomes" id="UP001597145">
    <property type="component" value="Unassembled WGS sequence"/>
</dbReference>
<dbReference type="PANTHER" id="PTHR43297:SF2">
    <property type="entry name" value="DIPEPTIDE TRANSPORT ATP-BINDING PROTEIN DPPD"/>
    <property type="match status" value="1"/>
</dbReference>
<dbReference type="PROSITE" id="PS00211">
    <property type="entry name" value="ABC_TRANSPORTER_1"/>
    <property type="match status" value="1"/>
</dbReference>
<evidence type="ECO:0000313" key="10">
    <source>
        <dbReference type="Proteomes" id="UP001597145"/>
    </source>
</evidence>
<evidence type="ECO:0000256" key="3">
    <source>
        <dbReference type="ARBA" id="ARBA00022448"/>
    </source>
</evidence>
<protein>
    <submittedName>
        <fullName evidence="9">ABC transporter ATP-binding protein</fullName>
    </submittedName>
</protein>
<comment type="subcellular location">
    <subcellularLocation>
        <location evidence="1">Cell membrane</location>
        <topology evidence="1">Peripheral membrane protein</topology>
    </subcellularLocation>
</comment>
<dbReference type="EMBL" id="JBHUCP010000010">
    <property type="protein sequence ID" value="MFD1531213.1"/>
    <property type="molecule type" value="Genomic_DNA"/>
</dbReference>
<comment type="caution">
    <text evidence="9">The sequence shown here is derived from an EMBL/GenBank/DDBJ whole genome shotgun (WGS) entry which is preliminary data.</text>
</comment>
<keyword evidence="4" id="KW-1003">Cell membrane</keyword>